<organism evidence="2 3">
    <name type="scientific">Mizuhopecten yessoensis</name>
    <name type="common">Japanese scallop</name>
    <name type="synonym">Patinopecten yessoensis</name>
    <dbReference type="NCBI Taxonomy" id="6573"/>
    <lineage>
        <taxon>Eukaryota</taxon>
        <taxon>Metazoa</taxon>
        <taxon>Spiralia</taxon>
        <taxon>Lophotrochozoa</taxon>
        <taxon>Mollusca</taxon>
        <taxon>Bivalvia</taxon>
        <taxon>Autobranchia</taxon>
        <taxon>Pteriomorphia</taxon>
        <taxon>Pectinida</taxon>
        <taxon>Pectinoidea</taxon>
        <taxon>Pectinidae</taxon>
        <taxon>Mizuhopecten</taxon>
    </lineage>
</organism>
<comment type="caution">
    <text evidence="2">The sequence shown here is derived from an EMBL/GenBank/DDBJ whole genome shotgun (WGS) entry which is preliminary data.</text>
</comment>
<feature type="region of interest" description="Disordered" evidence="1">
    <location>
        <begin position="711"/>
        <end position="731"/>
    </location>
</feature>
<dbReference type="AlphaFoldDB" id="A0A210QBU9"/>
<gene>
    <name evidence="2" type="ORF">KP79_PYT08133</name>
</gene>
<dbReference type="EMBL" id="NEDP02004236">
    <property type="protein sequence ID" value="OWF46207.1"/>
    <property type="molecule type" value="Genomic_DNA"/>
</dbReference>
<sequence>MNQKKMAKTGHQYLCAKKMVLKKYRKQRFGVRKKCLPSLQHVLDPETVNTKFKLQRQQVSRMQSHETFSSSTRMEDETFTLSQLVTSSLSHTNVCSEFPISEIGSELSGNRGNGNSPFNSSNSCGSPESAVIQNSYLQRCPKQGQGSGTEGPKFNNMNDCDKCILHPEQNNNLGLASGCGCPTRNDGTPVRDIEESIIDVVSLDEEESVVDEEDSVSQDNINHVSNAFDPEECLDKRKPLSVDVTMAEQLSSVPSPCKVNQRSSSRSSVSPINWQQQFMSFLSTTPEPTSVQDAPMHLSSHKSPSHSSRKKRSRKVRISMCPCCVGTSPHSIHGKRQKHHSGHSRKHSLSKEHKHFIRDMVQLVSLRNKVVTLFCSIFPQCQDFIRAMNPDSEKVDLLIDQVVDILQTPEPFDIAHLEDEKDDVKSVATYSDSGTDPVDLSEYPSLEKPDEFFFADKDSDDMPVLDDYSADDKTQDEGESVSKGPSYSEDFLAFLGKTRNNQQQKCTLDLGANSILLESDPPKSLEKSDSSDYGLKNCSSAFSEGDSGILMIKDHDVRDGGYCCPELLNQQGPNTDLGDICNSKCNTNHKTGPSVLLRQTSERKTPELSNVKDKFQGSFQEFLNSNRNEDSDDSNESDHDIHDFSCEELEENENKLTSFTSINSHQPIHLPAYSDISEASRLSSSSPFDWTGGADSPLFGKPESKYSFLHKAESQASQPDSKPCDNDLPLGDADGAASGAATLSGTDCQQDLSLPCVQSETAKGQTKTIKIYESYVETCRKPKICLKALKHRLNALLTWMLPNANLGGVYFKSFDNLEYLLDVLIYSNTVTDDTDSHVKDIL</sequence>
<evidence type="ECO:0000313" key="3">
    <source>
        <dbReference type="Proteomes" id="UP000242188"/>
    </source>
</evidence>
<feature type="region of interest" description="Disordered" evidence="1">
    <location>
        <begin position="285"/>
        <end position="314"/>
    </location>
</feature>
<feature type="region of interest" description="Disordered" evidence="1">
    <location>
        <begin position="106"/>
        <end position="127"/>
    </location>
</feature>
<name>A0A210QBU9_MIZYE</name>
<feature type="region of interest" description="Disordered" evidence="1">
    <location>
        <begin position="453"/>
        <end position="485"/>
    </location>
</feature>
<dbReference type="Proteomes" id="UP000242188">
    <property type="component" value="Unassembled WGS sequence"/>
</dbReference>
<feature type="compositionally biased region" description="Basic residues" evidence="1">
    <location>
        <begin position="332"/>
        <end position="350"/>
    </location>
</feature>
<evidence type="ECO:0000313" key="2">
    <source>
        <dbReference type="EMBL" id="OWF46207.1"/>
    </source>
</evidence>
<feature type="compositionally biased region" description="Polar residues" evidence="1">
    <location>
        <begin position="250"/>
        <end position="261"/>
    </location>
</feature>
<accession>A0A210QBU9</accession>
<feature type="compositionally biased region" description="Basic residues" evidence="1">
    <location>
        <begin position="299"/>
        <end position="314"/>
    </location>
</feature>
<feature type="region of interest" description="Disordered" evidence="1">
    <location>
        <begin position="425"/>
        <end position="444"/>
    </location>
</feature>
<keyword evidence="3" id="KW-1185">Reference proteome</keyword>
<feature type="compositionally biased region" description="Low complexity" evidence="1">
    <location>
        <begin position="108"/>
        <end position="126"/>
    </location>
</feature>
<feature type="region of interest" description="Disordered" evidence="1">
    <location>
        <begin position="331"/>
        <end position="350"/>
    </location>
</feature>
<dbReference type="OrthoDB" id="6088716at2759"/>
<evidence type="ECO:0000256" key="1">
    <source>
        <dbReference type="SAM" id="MobiDB-lite"/>
    </source>
</evidence>
<protein>
    <submittedName>
        <fullName evidence="2">Uncharacterized protein</fullName>
    </submittedName>
</protein>
<proteinExistence type="predicted"/>
<feature type="region of interest" description="Disordered" evidence="1">
    <location>
        <begin position="250"/>
        <end position="270"/>
    </location>
</feature>
<reference evidence="2 3" key="1">
    <citation type="journal article" date="2017" name="Nat. Ecol. Evol.">
        <title>Scallop genome provides insights into evolution of bilaterian karyotype and development.</title>
        <authorList>
            <person name="Wang S."/>
            <person name="Zhang J."/>
            <person name="Jiao W."/>
            <person name="Li J."/>
            <person name="Xun X."/>
            <person name="Sun Y."/>
            <person name="Guo X."/>
            <person name="Huan P."/>
            <person name="Dong B."/>
            <person name="Zhang L."/>
            <person name="Hu X."/>
            <person name="Sun X."/>
            <person name="Wang J."/>
            <person name="Zhao C."/>
            <person name="Wang Y."/>
            <person name="Wang D."/>
            <person name="Huang X."/>
            <person name="Wang R."/>
            <person name="Lv J."/>
            <person name="Li Y."/>
            <person name="Zhang Z."/>
            <person name="Liu B."/>
            <person name="Lu W."/>
            <person name="Hui Y."/>
            <person name="Liang J."/>
            <person name="Zhou Z."/>
            <person name="Hou R."/>
            <person name="Li X."/>
            <person name="Liu Y."/>
            <person name="Li H."/>
            <person name="Ning X."/>
            <person name="Lin Y."/>
            <person name="Zhao L."/>
            <person name="Xing Q."/>
            <person name="Dou J."/>
            <person name="Li Y."/>
            <person name="Mao J."/>
            <person name="Guo H."/>
            <person name="Dou H."/>
            <person name="Li T."/>
            <person name="Mu C."/>
            <person name="Jiang W."/>
            <person name="Fu Q."/>
            <person name="Fu X."/>
            <person name="Miao Y."/>
            <person name="Liu J."/>
            <person name="Yu Q."/>
            <person name="Li R."/>
            <person name="Liao H."/>
            <person name="Li X."/>
            <person name="Kong Y."/>
            <person name="Jiang Z."/>
            <person name="Chourrout D."/>
            <person name="Li R."/>
            <person name="Bao Z."/>
        </authorList>
    </citation>
    <scope>NUCLEOTIDE SEQUENCE [LARGE SCALE GENOMIC DNA]</scope>
    <source>
        <strain evidence="2 3">PY_sf001</strain>
    </source>
</reference>